<proteinExistence type="predicted"/>
<gene>
    <name evidence="1" type="ORF">EGW08_009322</name>
</gene>
<evidence type="ECO:0008006" key="3">
    <source>
        <dbReference type="Google" id="ProtNLM"/>
    </source>
</evidence>
<name>A0A433TMT8_ELYCH</name>
<feature type="non-terminal residue" evidence="1">
    <location>
        <position position="102"/>
    </location>
</feature>
<dbReference type="InterPro" id="IPR045860">
    <property type="entry name" value="Snake_toxin-like_sf"/>
</dbReference>
<evidence type="ECO:0000313" key="1">
    <source>
        <dbReference type="EMBL" id="RUS82899.1"/>
    </source>
</evidence>
<protein>
    <recommendedName>
        <fullName evidence="3">Snake toxin/toxin-like domain-containing protein</fullName>
    </recommendedName>
</protein>
<organism evidence="1 2">
    <name type="scientific">Elysia chlorotica</name>
    <name type="common">Eastern emerald elysia</name>
    <name type="synonym">Sea slug</name>
    <dbReference type="NCBI Taxonomy" id="188477"/>
    <lineage>
        <taxon>Eukaryota</taxon>
        <taxon>Metazoa</taxon>
        <taxon>Spiralia</taxon>
        <taxon>Lophotrochozoa</taxon>
        <taxon>Mollusca</taxon>
        <taxon>Gastropoda</taxon>
        <taxon>Heterobranchia</taxon>
        <taxon>Euthyneura</taxon>
        <taxon>Panpulmonata</taxon>
        <taxon>Sacoglossa</taxon>
        <taxon>Placobranchoidea</taxon>
        <taxon>Plakobranchidae</taxon>
        <taxon>Elysia</taxon>
    </lineage>
</organism>
<keyword evidence="2" id="KW-1185">Reference proteome</keyword>
<dbReference type="CDD" id="cd00117">
    <property type="entry name" value="TFP"/>
    <property type="match status" value="1"/>
</dbReference>
<dbReference type="EMBL" id="RQTK01000266">
    <property type="protein sequence ID" value="RUS82899.1"/>
    <property type="molecule type" value="Genomic_DNA"/>
</dbReference>
<accession>A0A433TMT8</accession>
<dbReference type="OrthoDB" id="6342359at2759"/>
<reference evidence="1 2" key="1">
    <citation type="submission" date="2019-01" db="EMBL/GenBank/DDBJ databases">
        <title>A draft genome assembly of the solar-powered sea slug Elysia chlorotica.</title>
        <authorList>
            <person name="Cai H."/>
            <person name="Li Q."/>
            <person name="Fang X."/>
            <person name="Li J."/>
            <person name="Curtis N.E."/>
            <person name="Altenburger A."/>
            <person name="Shibata T."/>
            <person name="Feng M."/>
            <person name="Maeda T."/>
            <person name="Schwartz J.A."/>
            <person name="Shigenobu S."/>
            <person name="Lundholm N."/>
            <person name="Nishiyama T."/>
            <person name="Yang H."/>
            <person name="Hasebe M."/>
            <person name="Li S."/>
            <person name="Pierce S.K."/>
            <person name="Wang J."/>
        </authorList>
    </citation>
    <scope>NUCLEOTIDE SEQUENCE [LARGE SCALE GENOMIC DNA]</scope>
    <source>
        <strain evidence="1">EC2010</strain>
        <tissue evidence="1">Whole organism of an adult</tissue>
    </source>
</reference>
<dbReference type="SUPFAM" id="SSF57302">
    <property type="entry name" value="Snake toxin-like"/>
    <property type="match status" value="1"/>
</dbReference>
<dbReference type="Proteomes" id="UP000271974">
    <property type="component" value="Unassembled WGS sequence"/>
</dbReference>
<comment type="caution">
    <text evidence="1">The sequence shown here is derived from an EMBL/GenBank/DDBJ whole genome shotgun (WGS) entry which is preliminary data.</text>
</comment>
<sequence>RPSAALQCHECSEEFSTRWEPRACQLNVSLVPVRDCLAEQTYCTVERVTVKGIVTSITRNCGDDCYYGCRATGFGITALTCTSCCNTDRCNTMDVAAAVTPP</sequence>
<dbReference type="AlphaFoldDB" id="A0A433TMT8"/>
<dbReference type="STRING" id="188477.A0A433TMT8"/>
<evidence type="ECO:0000313" key="2">
    <source>
        <dbReference type="Proteomes" id="UP000271974"/>
    </source>
</evidence>
<feature type="non-terminal residue" evidence="1">
    <location>
        <position position="1"/>
    </location>
</feature>